<dbReference type="GO" id="GO:0009073">
    <property type="term" value="P:aromatic amino acid family biosynthetic process"/>
    <property type="evidence" value="ECO:0007669"/>
    <property type="project" value="UniProtKB-KW"/>
</dbReference>
<comment type="subcellular location">
    <subcellularLocation>
        <location evidence="8">Cytoplasm</location>
    </subcellularLocation>
</comment>
<dbReference type="InterPro" id="IPR036968">
    <property type="entry name" value="Enolpyruvate_Tfrase_sf"/>
</dbReference>
<keyword evidence="4 8" id="KW-0028">Amino-acid biosynthesis</keyword>
<evidence type="ECO:0000313" key="11">
    <source>
        <dbReference type="Proteomes" id="UP000314616"/>
    </source>
</evidence>
<evidence type="ECO:0000256" key="8">
    <source>
        <dbReference type="HAMAP-Rule" id="MF_00210"/>
    </source>
</evidence>
<evidence type="ECO:0000256" key="1">
    <source>
        <dbReference type="ARBA" id="ARBA00004811"/>
    </source>
</evidence>
<dbReference type="EC" id="2.5.1.19" evidence="8"/>
<feature type="binding site" evidence="8">
    <location>
        <position position="178"/>
    </location>
    <ligand>
        <name>3-phosphoshikimate</name>
        <dbReference type="ChEBI" id="CHEBI:145989"/>
    </ligand>
</feature>
<comment type="similarity">
    <text evidence="2 8">Belongs to the EPSP synthase family.</text>
</comment>
<comment type="pathway">
    <text evidence="1 8">Metabolic intermediate biosynthesis; chorismate biosynthesis; chorismate from D-erythrose 4-phosphate and phosphoenolpyruvate: step 6/7.</text>
</comment>
<dbReference type="EMBL" id="CP040915">
    <property type="protein sequence ID" value="QDC25517.1"/>
    <property type="molecule type" value="Genomic_DNA"/>
</dbReference>
<feature type="binding site" evidence="8">
    <location>
        <position position="98"/>
    </location>
    <ligand>
        <name>phosphoenolpyruvate</name>
        <dbReference type="ChEBI" id="CHEBI:58702"/>
    </ligand>
</feature>
<dbReference type="InterPro" id="IPR013792">
    <property type="entry name" value="RNA3'P_cycl/enolpyr_Trfase_a/b"/>
</dbReference>
<dbReference type="InterPro" id="IPR023193">
    <property type="entry name" value="EPSP_synthase_CS"/>
</dbReference>
<dbReference type="GO" id="GO:0003866">
    <property type="term" value="F:3-phosphoshikimate 1-carboxyvinyltransferase activity"/>
    <property type="evidence" value="ECO:0007669"/>
    <property type="project" value="UniProtKB-UniRule"/>
</dbReference>
<gene>
    <name evidence="8 10" type="primary">aroA</name>
    <name evidence="10" type="ORF">FE374_13645</name>
</gene>
<feature type="binding site" evidence="8">
    <location>
        <position position="126"/>
    </location>
    <ligand>
        <name>phosphoenolpyruvate</name>
        <dbReference type="ChEBI" id="CHEBI:58702"/>
    </ligand>
</feature>
<dbReference type="PROSITE" id="PS00104">
    <property type="entry name" value="EPSP_SYNTHASE_1"/>
    <property type="match status" value="1"/>
</dbReference>
<proteinExistence type="inferred from homology"/>
<evidence type="ECO:0000256" key="4">
    <source>
        <dbReference type="ARBA" id="ARBA00022605"/>
    </source>
</evidence>
<feature type="domain" description="Enolpyruvate transferase" evidence="9">
    <location>
        <begin position="14"/>
        <end position="439"/>
    </location>
</feature>
<feature type="binding site" evidence="8">
    <location>
        <position position="28"/>
    </location>
    <ligand>
        <name>3-phosphoshikimate</name>
        <dbReference type="ChEBI" id="CHEBI:145989"/>
    </ligand>
</feature>
<dbReference type="RefSeq" id="WP_139929730.1">
    <property type="nucleotide sequence ID" value="NZ_CP040915.1"/>
</dbReference>
<protein>
    <recommendedName>
        <fullName evidence="8">3-phosphoshikimate 1-carboxyvinyltransferase</fullName>
        <ecNumber evidence="8">2.5.1.19</ecNumber>
    </recommendedName>
    <alternativeName>
        <fullName evidence="8">5-enolpyruvylshikimate-3-phosphate synthase</fullName>
        <shortName evidence="8">EPSP synthase</shortName>
        <shortName evidence="8">EPSPS</shortName>
    </alternativeName>
</protein>
<evidence type="ECO:0000313" key="10">
    <source>
        <dbReference type="EMBL" id="QDC25517.1"/>
    </source>
</evidence>
<dbReference type="InterPro" id="IPR006264">
    <property type="entry name" value="EPSP_synthase"/>
</dbReference>
<evidence type="ECO:0000256" key="3">
    <source>
        <dbReference type="ARBA" id="ARBA00022490"/>
    </source>
</evidence>
<feature type="binding site" evidence="8">
    <location>
        <position position="178"/>
    </location>
    <ligand>
        <name>phosphoenolpyruvate</name>
        <dbReference type="ChEBI" id="CHEBI:58702"/>
    </ligand>
</feature>
<feature type="binding site" evidence="8">
    <location>
        <position position="176"/>
    </location>
    <ligand>
        <name>3-phosphoshikimate</name>
        <dbReference type="ChEBI" id="CHEBI:145989"/>
    </ligand>
</feature>
<keyword evidence="6 8" id="KW-0057">Aromatic amino acid biosynthesis</keyword>
<accession>A0A5B8C5L2</accession>
<dbReference type="Gene3D" id="3.65.10.10">
    <property type="entry name" value="Enolpyruvate transferase domain"/>
    <property type="match status" value="2"/>
</dbReference>
<dbReference type="PIRSF" id="PIRSF000505">
    <property type="entry name" value="EPSPS"/>
    <property type="match status" value="1"/>
</dbReference>
<feature type="binding site" evidence="8">
    <location>
        <position position="205"/>
    </location>
    <ligand>
        <name>3-phosphoshikimate</name>
        <dbReference type="ChEBI" id="CHEBI:145989"/>
    </ligand>
</feature>
<dbReference type="CDD" id="cd01556">
    <property type="entry name" value="EPSP_synthase"/>
    <property type="match status" value="1"/>
</dbReference>
<dbReference type="PANTHER" id="PTHR21090">
    <property type="entry name" value="AROM/DEHYDROQUINATE SYNTHASE"/>
    <property type="match status" value="1"/>
</dbReference>
<dbReference type="HAMAP" id="MF_00210">
    <property type="entry name" value="EPSP_synth"/>
    <property type="match status" value="1"/>
</dbReference>
<evidence type="ECO:0000256" key="2">
    <source>
        <dbReference type="ARBA" id="ARBA00009948"/>
    </source>
</evidence>
<dbReference type="KEGG" id="gyu:FE374_13645"/>
<keyword evidence="3 8" id="KW-0963">Cytoplasm</keyword>
<feature type="binding site" evidence="8">
    <location>
        <position position="177"/>
    </location>
    <ligand>
        <name>3-phosphoshikimate</name>
        <dbReference type="ChEBI" id="CHEBI:145989"/>
    </ligand>
</feature>
<dbReference type="PROSITE" id="PS00885">
    <property type="entry name" value="EPSP_SYNTHASE_2"/>
    <property type="match status" value="1"/>
</dbReference>
<dbReference type="NCBIfam" id="TIGR01356">
    <property type="entry name" value="aroA"/>
    <property type="match status" value="1"/>
</dbReference>
<evidence type="ECO:0000256" key="5">
    <source>
        <dbReference type="ARBA" id="ARBA00022679"/>
    </source>
</evidence>
<feature type="active site" description="Proton acceptor" evidence="8">
    <location>
        <position position="335"/>
    </location>
</feature>
<keyword evidence="5 8" id="KW-0808">Transferase</keyword>
<dbReference type="UniPathway" id="UPA00053">
    <property type="reaction ID" value="UER00089"/>
</dbReference>
<feature type="binding site" evidence="8">
    <location>
        <position position="432"/>
    </location>
    <ligand>
        <name>phosphoenolpyruvate</name>
        <dbReference type="ChEBI" id="CHEBI:58702"/>
    </ligand>
</feature>
<name>A0A5B8C5L2_9MICO</name>
<dbReference type="InterPro" id="IPR001986">
    <property type="entry name" value="Enolpyruvate_Tfrase_dom"/>
</dbReference>
<sequence length="448" mass="45938">MSLLEDPWPAPTADGPLDVTVDVPGSKSLTNRYLLLAALAQAPTELVRPLHSRDSALMVAALEALGVRVTPSGADGADLTIEPGQLHGPATVDCGLAGTVMRFVPALAVLADGEVRLDGDERARERPMAPVVQGLRDLGARIDAAEDAAGRAVLPLTVHGTGALAGGEVEVDASGSSQFVSALLLAAPAYGAGVDLRHTGTTLPSVPHIDMTVAVLRERGVTVEELTADGAPAGGTTGVSPTRWRVHPGPVAGGRIVVEPDLSNAGPFLAAAVAAGGTVRVPRWPAVTTQGGDELRDLLARMGAAVVLDGGTLHVTGPADGRILGLDADLHDVGELAPTVAALCALAETPSRLRGIAHLRGHETDRLAAIVAEITRLGGRARETADGVEIEPAPLHGAVVESYHDHRMATFGAIIGLRVPGVRVVDVATTAKTVPDFPGMWQTMLAGR</sequence>
<evidence type="ECO:0000256" key="7">
    <source>
        <dbReference type="ARBA" id="ARBA00044633"/>
    </source>
</evidence>
<dbReference type="OrthoDB" id="9809920at2"/>
<dbReference type="FunFam" id="3.65.10.10:FF:000011">
    <property type="entry name" value="3-phosphoshikimate 1-carboxyvinyltransferase"/>
    <property type="match status" value="1"/>
</dbReference>
<feature type="binding site" evidence="8">
    <location>
        <position position="407"/>
    </location>
    <ligand>
        <name>phosphoenolpyruvate</name>
        <dbReference type="ChEBI" id="CHEBI:58702"/>
    </ligand>
</feature>
<reference evidence="10 11" key="1">
    <citation type="submission" date="2019-05" db="EMBL/GenBank/DDBJ databases">
        <title>Georgenia *** sp. nov., and Georgenia *** sp. nov., isolated from the intestinal contents of plateau pika (Ochotona curzoniae) in the Qinghai-Tibet plateau of China.</title>
        <authorList>
            <person name="Tian Z."/>
        </authorList>
    </citation>
    <scope>NUCLEOTIDE SEQUENCE [LARGE SCALE GENOMIC DNA]</scope>
    <source>
        <strain evidence="10 11">Z443</strain>
    </source>
</reference>
<evidence type="ECO:0000256" key="6">
    <source>
        <dbReference type="ARBA" id="ARBA00023141"/>
    </source>
</evidence>
<feature type="binding site" evidence="8">
    <location>
        <position position="335"/>
    </location>
    <ligand>
        <name>3-phosphoshikimate</name>
        <dbReference type="ChEBI" id="CHEBI:145989"/>
    </ligand>
</feature>
<comment type="subunit">
    <text evidence="8">Monomer.</text>
</comment>
<feature type="binding site" evidence="8">
    <location>
        <position position="27"/>
    </location>
    <ligand>
        <name>phosphoenolpyruvate</name>
        <dbReference type="ChEBI" id="CHEBI:58702"/>
    </ligand>
</feature>
<dbReference type="AlphaFoldDB" id="A0A5B8C5L2"/>
<dbReference type="GO" id="GO:0005737">
    <property type="term" value="C:cytoplasm"/>
    <property type="evidence" value="ECO:0007669"/>
    <property type="project" value="UniProtKB-SubCell"/>
</dbReference>
<comment type="function">
    <text evidence="8">Catalyzes the transfer of the enolpyruvyl moiety of phosphoenolpyruvate (PEP) to the 5-hydroxyl of shikimate-3-phosphate (S3P) to produce enolpyruvyl shikimate-3-phosphate and inorganic phosphate.</text>
</comment>
<feature type="binding site" evidence="8">
    <location>
        <position position="27"/>
    </location>
    <ligand>
        <name>3-phosphoshikimate</name>
        <dbReference type="ChEBI" id="CHEBI:145989"/>
    </ligand>
</feature>
<dbReference type="FunFam" id="3.65.10.10:FF:000010">
    <property type="entry name" value="3-phosphoshikimate 1-carboxyvinyltransferase"/>
    <property type="match status" value="1"/>
</dbReference>
<feature type="binding site" evidence="8">
    <location>
        <position position="32"/>
    </location>
    <ligand>
        <name>3-phosphoshikimate</name>
        <dbReference type="ChEBI" id="CHEBI:145989"/>
    </ligand>
</feature>
<evidence type="ECO:0000259" key="9">
    <source>
        <dbReference type="Pfam" id="PF00275"/>
    </source>
</evidence>
<dbReference type="Pfam" id="PF00275">
    <property type="entry name" value="EPSP_synthase"/>
    <property type="match status" value="1"/>
</dbReference>
<dbReference type="GO" id="GO:0008652">
    <property type="term" value="P:amino acid biosynthetic process"/>
    <property type="evidence" value="ECO:0007669"/>
    <property type="project" value="UniProtKB-KW"/>
</dbReference>
<dbReference type="Proteomes" id="UP000314616">
    <property type="component" value="Chromosome"/>
</dbReference>
<feature type="binding site" evidence="8">
    <location>
        <position position="366"/>
    </location>
    <ligand>
        <name>phosphoenolpyruvate</name>
        <dbReference type="ChEBI" id="CHEBI:58702"/>
    </ligand>
</feature>
<dbReference type="GO" id="GO:0009423">
    <property type="term" value="P:chorismate biosynthetic process"/>
    <property type="evidence" value="ECO:0007669"/>
    <property type="project" value="UniProtKB-UniRule"/>
</dbReference>
<feature type="binding site" evidence="8">
    <location>
        <position position="362"/>
    </location>
    <ligand>
        <name>3-phosphoshikimate</name>
        <dbReference type="ChEBI" id="CHEBI:145989"/>
    </ligand>
</feature>
<comment type="caution">
    <text evidence="8">Lacks conserved residue(s) required for the propagation of feature annotation.</text>
</comment>
<comment type="catalytic activity">
    <reaction evidence="7">
        <text>3-phosphoshikimate + phosphoenolpyruvate = 5-O-(1-carboxyvinyl)-3-phosphoshikimate + phosphate</text>
        <dbReference type="Rhea" id="RHEA:21256"/>
        <dbReference type="ChEBI" id="CHEBI:43474"/>
        <dbReference type="ChEBI" id="CHEBI:57701"/>
        <dbReference type="ChEBI" id="CHEBI:58702"/>
        <dbReference type="ChEBI" id="CHEBI:145989"/>
        <dbReference type="EC" id="2.5.1.19"/>
    </reaction>
    <physiologicalReaction direction="left-to-right" evidence="7">
        <dbReference type="Rhea" id="RHEA:21257"/>
    </physiologicalReaction>
</comment>
<organism evidence="10 11">
    <name type="scientific">Georgenia yuyongxinii</name>
    <dbReference type="NCBI Taxonomy" id="2589797"/>
    <lineage>
        <taxon>Bacteria</taxon>
        <taxon>Bacillati</taxon>
        <taxon>Actinomycetota</taxon>
        <taxon>Actinomycetes</taxon>
        <taxon>Micrococcales</taxon>
        <taxon>Bogoriellaceae</taxon>
        <taxon>Georgenia</taxon>
    </lineage>
</organism>
<dbReference type="PANTHER" id="PTHR21090:SF5">
    <property type="entry name" value="PENTAFUNCTIONAL AROM POLYPEPTIDE"/>
    <property type="match status" value="1"/>
</dbReference>
<dbReference type="SUPFAM" id="SSF55205">
    <property type="entry name" value="EPT/RTPC-like"/>
    <property type="match status" value="1"/>
</dbReference>